<evidence type="ECO:0000313" key="3">
    <source>
        <dbReference type="EMBL" id="GAA4625057.1"/>
    </source>
</evidence>
<dbReference type="RefSeq" id="WP_345431150.1">
    <property type="nucleotide sequence ID" value="NZ_BAABHK010000003.1"/>
</dbReference>
<organism evidence="3 4">
    <name type="scientific">Actinoallomurus vinaceus</name>
    <dbReference type="NCBI Taxonomy" id="1080074"/>
    <lineage>
        <taxon>Bacteria</taxon>
        <taxon>Bacillati</taxon>
        <taxon>Actinomycetota</taxon>
        <taxon>Actinomycetes</taxon>
        <taxon>Streptosporangiales</taxon>
        <taxon>Thermomonosporaceae</taxon>
        <taxon>Actinoallomurus</taxon>
    </lineage>
</organism>
<evidence type="ECO:0000256" key="2">
    <source>
        <dbReference type="SAM" id="Phobius"/>
    </source>
</evidence>
<dbReference type="Proteomes" id="UP001501442">
    <property type="component" value="Unassembled WGS sequence"/>
</dbReference>
<accession>A0ABP8UB85</accession>
<proteinExistence type="predicted"/>
<evidence type="ECO:0000256" key="1">
    <source>
        <dbReference type="SAM" id="MobiDB-lite"/>
    </source>
</evidence>
<feature type="transmembrane region" description="Helical" evidence="2">
    <location>
        <begin position="6"/>
        <end position="24"/>
    </location>
</feature>
<comment type="caution">
    <text evidence="3">The sequence shown here is derived from an EMBL/GenBank/DDBJ whole genome shotgun (WGS) entry which is preliminary data.</text>
</comment>
<keyword evidence="2" id="KW-1133">Transmembrane helix</keyword>
<keyword evidence="2" id="KW-0812">Transmembrane</keyword>
<protein>
    <submittedName>
        <fullName evidence="3">Uncharacterized protein</fullName>
    </submittedName>
</protein>
<name>A0ABP8UB85_9ACTN</name>
<dbReference type="EMBL" id="BAABHK010000003">
    <property type="protein sequence ID" value="GAA4625057.1"/>
    <property type="molecule type" value="Genomic_DNA"/>
</dbReference>
<keyword evidence="4" id="KW-1185">Reference proteome</keyword>
<evidence type="ECO:0000313" key="4">
    <source>
        <dbReference type="Proteomes" id="UP001501442"/>
    </source>
</evidence>
<gene>
    <name evidence="3" type="ORF">GCM10023196_027740</name>
</gene>
<feature type="region of interest" description="Disordered" evidence="1">
    <location>
        <begin position="33"/>
        <end position="57"/>
    </location>
</feature>
<sequence length="57" mass="6365">MWLSMFFLTIASLCVGFILGWIVARPRRWHTFPDVGPAAADRSENRQEFTGGARPGA</sequence>
<reference evidence="4" key="1">
    <citation type="journal article" date="2019" name="Int. J. Syst. Evol. Microbiol.">
        <title>The Global Catalogue of Microorganisms (GCM) 10K type strain sequencing project: providing services to taxonomists for standard genome sequencing and annotation.</title>
        <authorList>
            <consortium name="The Broad Institute Genomics Platform"/>
            <consortium name="The Broad Institute Genome Sequencing Center for Infectious Disease"/>
            <person name="Wu L."/>
            <person name="Ma J."/>
        </authorList>
    </citation>
    <scope>NUCLEOTIDE SEQUENCE [LARGE SCALE GENOMIC DNA]</scope>
    <source>
        <strain evidence="4">JCM 17939</strain>
    </source>
</reference>
<keyword evidence="2" id="KW-0472">Membrane</keyword>